<dbReference type="AlphaFoldDB" id="A0A1E1K5V8"/>
<accession>A0A1E1K5V8</accession>
<feature type="region of interest" description="Disordered" evidence="3">
    <location>
        <begin position="209"/>
        <end position="299"/>
    </location>
</feature>
<feature type="compositionally biased region" description="Basic and acidic residues" evidence="3">
    <location>
        <begin position="269"/>
        <end position="282"/>
    </location>
</feature>
<comment type="caution">
    <text evidence="5">The sequence shown here is derived from an EMBL/GenBank/DDBJ whole genome shotgun (WGS) entry which is preliminary data.</text>
</comment>
<evidence type="ECO:0000256" key="1">
    <source>
        <dbReference type="ARBA" id="ARBA00022723"/>
    </source>
</evidence>
<evidence type="ECO:0000313" key="5">
    <source>
        <dbReference type="EMBL" id="CZS93486.1"/>
    </source>
</evidence>
<dbReference type="GO" id="GO:0046872">
    <property type="term" value="F:metal ion binding"/>
    <property type="evidence" value="ECO:0007669"/>
    <property type="project" value="UniProtKB-KW"/>
</dbReference>
<proteinExistence type="predicted"/>
<dbReference type="EMBL" id="FJUW01000007">
    <property type="protein sequence ID" value="CZS93486.1"/>
    <property type="molecule type" value="Genomic_DNA"/>
</dbReference>
<evidence type="ECO:0000256" key="2">
    <source>
        <dbReference type="ARBA" id="ARBA00022833"/>
    </source>
</evidence>
<keyword evidence="2" id="KW-0862">Zinc</keyword>
<dbReference type="InterPro" id="IPR001781">
    <property type="entry name" value="Znf_LIM"/>
</dbReference>
<organism evidence="5 6">
    <name type="scientific">Rhynchosporium graminicola</name>
    <dbReference type="NCBI Taxonomy" id="2792576"/>
    <lineage>
        <taxon>Eukaryota</taxon>
        <taxon>Fungi</taxon>
        <taxon>Dikarya</taxon>
        <taxon>Ascomycota</taxon>
        <taxon>Pezizomycotina</taxon>
        <taxon>Leotiomycetes</taxon>
        <taxon>Helotiales</taxon>
        <taxon>Ploettnerulaceae</taxon>
        <taxon>Rhynchosporium</taxon>
    </lineage>
</organism>
<feature type="domain" description="LIM zinc-binding" evidence="4">
    <location>
        <begin position="69"/>
        <end position="104"/>
    </location>
</feature>
<feature type="compositionally biased region" description="Polar residues" evidence="3">
    <location>
        <begin position="1"/>
        <end position="10"/>
    </location>
</feature>
<keyword evidence="1" id="KW-0479">Metal-binding</keyword>
<dbReference type="Proteomes" id="UP000178129">
    <property type="component" value="Unassembled WGS sequence"/>
</dbReference>
<feature type="compositionally biased region" description="Polar residues" evidence="3">
    <location>
        <begin position="474"/>
        <end position="498"/>
    </location>
</feature>
<dbReference type="STRING" id="914237.A0A1E1K5V8"/>
<feature type="region of interest" description="Disordered" evidence="3">
    <location>
        <begin position="548"/>
        <end position="607"/>
    </location>
</feature>
<name>A0A1E1K5V8_9HELO</name>
<protein>
    <recommendedName>
        <fullName evidence="4">LIM zinc-binding domain-containing protein</fullName>
    </recommendedName>
</protein>
<feature type="region of interest" description="Disordered" evidence="3">
    <location>
        <begin position="442"/>
        <end position="520"/>
    </location>
</feature>
<sequence>MSSSTHQTLHSPPAFSPEPDPTTPDLHSAFICTICWQSQPRGSKPKLLGNSARIVCRACWRAVLDLSICWVCGECIVRGDEVVSLGWCFWHRACFGCLVCGTKLDVPAGIVDCICQEGEGDGGKTEVDRRGEWGRRNGNHDEAGVTGSTRCVGVELEDIPLCTVCEDETLGESPRYVLERGLETVTKSDGGLSRSRLDMLSEGLDDTTSGLAFASRSSSSSPRRTRGKNRTEETLRSFVTCRTSNPSNGDDTSPLLRNAGIGISEDGSADERHSHSDIEARDMQSPQKPADQTPAKQQTASDIVYVSVLDPLGEPAFRPSRFKPLPKWMNLLPTNVQRRRQRRIMNSPELAAHLKEPREGSGSYASDGADESETDTLASGSITAGRAGSAKRKGAPSSIELPTKVQKRATIAFDPTPRGDDLPEDAACMATRCAQSSLEFPCSTSHAHPCTHPSRPSTPYPRSPYPTRPSLSRNETTSYFSHRSSVASIKQQELTPPHSTHFRPGSPESERTISPMKNSLVLSTPGSMIDFAKPSYSSEYLDRYQPKPASQVRYEKHVPREAEPILENIKRRVSGDKDGGEASMDGADGGKKEKDKGKGKGFMLGSE</sequence>
<feature type="region of interest" description="Disordered" evidence="3">
    <location>
        <begin position="1"/>
        <end position="22"/>
    </location>
</feature>
<feature type="compositionally biased region" description="Basic and acidic residues" evidence="3">
    <location>
        <begin position="553"/>
        <end position="580"/>
    </location>
</feature>
<evidence type="ECO:0000313" key="6">
    <source>
        <dbReference type="Proteomes" id="UP000178129"/>
    </source>
</evidence>
<feature type="compositionally biased region" description="Pro residues" evidence="3">
    <location>
        <begin position="456"/>
        <end position="467"/>
    </location>
</feature>
<dbReference type="GO" id="GO:0030695">
    <property type="term" value="F:GTPase regulator activity"/>
    <property type="evidence" value="ECO:0007669"/>
    <property type="project" value="UniProtKB-ARBA"/>
</dbReference>
<gene>
    <name evidence="5" type="ORF">RCO7_10559</name>
</gene>
<feature type="compositionally biased region" description="Basic and acidic residues" evidence="3">
    <location>
        <begin position="588"/>
        <end position="598"/>
    </location>
</feature>
<dbReference type="PROSITE" id="PS00478">
    <property type="entry name" value="LIM_DOMAIN_1"/>
    <property type="match status" value="1"/>
</dbReference>
<evidence type="ECO:0000256" key="3">
    <source>
        <dbReference type="SAM" id="MobiDB-lite"/>
    </source>
</evidence>
<dbReference type="InParanoid" id="A0A1E1K5V8"/>
<keyword evidence="6" id="KW-1185">Reference proteome</keyword>
<evidence type="ECO:0000259" key="4">
    <source>
        <dbReference type="PROSITE" id="PS00478"/>
    </source>
</evidence>
<feature type="region of interest" description="Disordered" evidence="3">
    <location>
        <begin position="348"/>
        <end position="420"/>
    </location>
</feature>
<reference evidence="6" key="1">
    <citation type="submission" date="2016-03" db="EMBL/GenBank/DDBJ databases">
        <authorList>
            <person name="Ploux O."/>
        </authorList>
    </citation>
    <scope>NUCLEOTIDE SEQUENCE [LARGE SCALE GENOMIC DNA]</scope>
    <source>
        <strain evidence="6">UK7</strain>
    </source>
</reference>
<feature type="compositionally biased region" description="Polar residues" evidence="3">
    <location>
        <begin position="240"/>
        <end position="251"/>
    </location>
</feature>